<evidence type="ECO:0000313" key="2">
    <source>
        <dbReference type="Ensembl" id="ENSSPUP00000024824.1"/>
    </source>
</evidence>
<keyword evidence="1" id="KW-0472">Membrane</keyword>
<keyword evidence="3" id="KW-1185">Reference proteome</keyword>
<dbReference type="OMA" id="AYAFMAD"/>
<proteinExistence type="predicted"/>
<feature type="transmembrane region" description="Helical" evidence="1">
    <location>
        <begin position="12"/>
        <end position="33"/>
    </location>
</feature>
<sequence length="106" mass="11922">MLQGQVSAVTFAYAFMADVCVVGFLFCSGFLLFHSLLTLRGQTTKEWFGESHQYDLGWHCNLREALGERWHLVWLSPLIASPLPGDGVTFQSKAPQAELPFRPSNF</sequence>
<organism evidence="2 3">
    <name type="scientific">Sphenodon punctatus</name>
    <name type="common">Tuatara</name>
    <name type="synonym">Hatteria punctata</name>
    <dbReference type="NCBI Taxonomy" id="8508"/>
    <lineage>
        <taxon>Eukaryota</taxon>
        <taxon>Metazoa</taxon>
        <taxon>Chordata</taxon>
        <taxon>Craniata</taxon>
        <taxon>Vertebrata</taxon>
        <taxon>Euteleostomi</taxon>
        <taxon>Lepidosauria</taxon>
        <taxon>Sphenodontia</taxon>
        <taxon>Sphenodontidae</taxon>
        <taxon>Sphenodon</taxon>
    </lineage>
</organism>
<dbReference type="Ensembl" id="ENSSPUT00000026499.1">
    <property type="protein sequence ID" value="ENSSPUP00000024824.1"/>
    <property type="gene ID" value="ENSSPUG00000019034.1"/>
</dbReference>
<evidence type="ECO:0000313" key="3">
    <source>
        <dbReference type="Proteomes" id="UP000694392"/>
    </source>
</evidence>
<dbReference type="Proteomes" id="UP000694392">
    <property type="component" value="Unplaced"/>
</dbReference>
<accession>A0A8D0HTZ1</accession>
<evidence type="ECO:0008006" key="4">
    <source>
        <dbReference type="Google" id="ProtNLM"/>
    </source>
</evidence>
<reference evidence="2" key="1">
    <citation type="submission" date="2025-08" db="UniProtKB">
        <authorList>
            <consortium name="Ensembl"/>
        </authorList>
    </citation>
    <scope>IDENTIFICATION</scope>
</reference>
<dbReference type="GeneTree" id="ENSGT00940000175693"/>
<dbReference type="AlphaFoldDB" id="A0A8D0HTZ1"/>
<reference evidence="2" key="2">
    <citation type="submission" date="2025-09" db="UniProtKB">
        <authorList>
            <consortium name="Ensembl"/>
        </authorList>
    </citation>
    <scope>IDENTIFICATION</scope>
</reference>
<keyword evidence="1" id="KW-1133">Transmembrane helix</keyword>
<name>A0A8D0HTZ1_SPHPU</name>
<keyword evidence="1" id="KW-0812">Transmembrane</keyword>
<evidence type="ECO:0000256" key="1">
    <source>
        <dbReference type="SAM" id="Phobius"/>
    </source>
</evidence>
<protein>
    <recommendedName>
        <fullName evidence="4">Palmitoyltransferase ZDHHC24</fullName>
    </recommendedName>
</protein>